<sequence>MKIDSDIENIVDKVMDGDLITKDEIICLLKKDYHSLAGGMIMAAANEINRAAFQGKAEVHAQIGLNLSPCPNKCLFCAFAAANAVFKERNELDVEDVIQLALKAEISGANAIFFMTTGDYPFGRFIEISKDVRRKLKPDTVMIANIGDFGYQEGRQLKDVGYKGIYHAIRMGEGKVTNIEPQTRLTTFRAAHESGLLLGTCVEPVGPEHSIEEIAEKILIGRDARPCYSGAMRRISIPGSPLEKYGMISERHLAYLVSVVRLAMGIKLIGNCTHEPNILGATAGANLFWAEAGSNPRDTEAETSKSRGADVKSCIHIFKEADFEVLKGPSVIYSEHN</sequence>
<accession>A0A8J6TQZ1</accession>
<dbReference type="GO" id="GO:0046872">
    <property type="term" value="F:metal ion binding"/>
    <property type="evidence" value="ECO:0007669"/>
    <property type="project" value="UniProtKB-KW"/>
</dbReference>
<dbReference type="PROSITE" id="PS51918">
    <property type="entry name" value="RADICAL_SAM"/>
    <property type="match status" value="1"/>
</dbReference>
<proteinExistence type="predicted"/>
<dbReference type="CDD" id="cd01335">
    <property type="entry name" value="Radical_SAM"/>
    <property type="match status" value="1"/>
</dbReference>
<reference evidence="7 8" key="1">
    <citation type="submission" date="2020-08" db="EMBL/GenBank/DDBJ databases">
        <title>Bridging the membrane lipid divide: bacteria of the FCB group superphylum have the potential to synthesize archaeal ether lipids.</title>
        <authorList>
            <person name="Villanueva L."/>
            <person name="Von Meijenfeldt F.A.B."/>
            <person name="Westbye A.B."/>
            <person name="Yadav S."/>
            <person name="Hopmans E.C."/>
            <person name="Dutilh B.E."/>
            <person name="Sinninghe Damste J.S."/>
        </authorList>
    </citation>
    <scope>NUCLEOTIDE SEQUENCE [LARGE SCALE GENOMIC DNA]</scope>
    <source>
        <strain evidence="7">NIOZ-UU17</strain>
    </source>
</reference>
<dbReference type="AlphaFoldDB" id="A0A8J6TQZ1"/>
<evidence type="ECO:0000256" key="5">
    <source>
        <dbReference type="ARBA" id="ARBA00023014"/>
    </source>
</evidence>
<dbReference type="EMBL" id="JACNIG010000264">
    <property type="protein sequence ID" value="MBC8433028.1"/>
    <property type="molecule type" value="Genomic_DNA"/>
</dbReference>
<dbReference type="InterPro" id="IPR007197">
    <property type="entry name" value="rSAM"/>
</dbReference>
<dbReference type="SUPFAM" id="SSF102114">
    <property type="entry name" value="Radical SAM enzymes"/>
    <property type="match status" value="1"/>
</dbReference>
<evidence type="ECO:0000313" key="8">
    <source>
        <dbReference type="Proteomes" id="UP000605201"/>
    </source>
</evidence>
<dbReference type="Gene3D" id="3.20.20.70">
    <property type="entry name" value="Aldolase class I"/>
    <property type="match status" value="1"/>
</dbReference>
<keyword evidence="3" id="KW-0479">Metal-binding</keyword>
<dbReference type="GO" id="GO:0003824">
    <property type="term" value="F:catalytic activity"/>
    <property type="evidence" value="ECO:0007669"/>
    <property type="project" value="InterPro"/>
</dbReference>
<evidence type="ECO:0000256" key="3">
    <source>
        <dbReference type="ARBA" id="ARBA00022723"/>
    </source>
</evidence>
<protein>
    <submittedName>
        <fullName evidence="7">Radical SAM protein</fullName>
    </submittedName>
</protein>
<keyword evidence="5" id="KW-0411">Iron-sulfur</keyword>
<keyword evidence="4" id="KW-0408">Iron</keyword>
<keyword evidence="2" id="KW-0949">S-adenosyl-L-methionine</keyword>
<comment type="cofactor">
    <cofactor evidence="1">
        <name>[4Fe-4S] cluster</name>
        <dbReference type="ChEBI" id="CHEBI:49883"/>
    </cofactor>
</comment>
<evidence type="ECO:0000256" key="1">
    <source>
        <dbReference type="ARBA" id="ARBA00001966"/>
    </source>
</evidence>
<dbReference type="GO" id="GO:0051536">
    <property type="term" value="F:iron-sulfur cluster binding"/>
    <property type="evidence" value="ECO:0007669"/>
    <property type="project" value="UniProtKB-KW"/>
</dbReference>
<dbReference type="Proteomes" id="UP000605201">
    <property type="component" value="Unassembled WGS sequence"/>
</dbReference>
<evidence type="ECO:0000256" key="2">
    <source>
        <dbReference type="ARBA" id="ARBA00022691"/>
    </source>
</evidence>
<comment type="caution">
    <text evidence="7">The sequence shown here is derived from an EMBL/GenBank/DDBJ whole genome shotgun (WGS) entry which is preliminary data.</text>
</comment>
<evidence type="ECO:0000256" key="4">
    <source>
        <dbReference type="ARBA" id="ARBA00023004"/>
    </source>
</evidence>
<name>A0A8J6TQZ1_9BACT</name>
<dbReference type="InterPro" id="IPR013785">
    <property type="entry name" value="Aldolase_TIM"/>
</dbReference>
<dbReference type="InterPro" id="IPR058240">
    <property type="entry name" value="rSAM_sf"/>
</dbReference>
<feature type="domain" description="Radical SAM core" evidence="6">
    <location>
        <begin position="53"/>
        <end position="273"/>
    </location>
</feature>
<organism evidence="7 8">
    <name type="scientific">Candidatus Desulfatibia vada</name>
    <dbReference type="NCBI Taxonomy" id="2841696"/>
    <lineage>
        <taxon>Bacteria</taxon>
        <taxon>Pseudomonadati</taxon>
        <taxon>Thermodesulfobacteriota</taxon>
        <taxon>Desulfobacteria</taxon>
        <taxon>Desulfobacterales</taxon>
        <taxon>Desulfobacterales incertae sedis</taxon>
        <taxon>Candidatus Desulfatibia</taxon>
    </lineage>
</organism>
<evidence type="ECO:0000313" key="7">
    <source>
        <dbReference type="EMBL" id="MBC8433028.1"/>
    </source>
</evidence>
<dbReference type="SFLD" id="SFLDS00029">
    <property type="entry name" value="Radical_SAM"/>
    <property type="match status" value="1"/>
</dbReference>
<evidence type="ECO:0000259" key="6">
    <source>
        <dbReference type="PROSITE" id="PS51918"/>
    </source>
</evidence>
<gene>
    <name evidence="7" type="ORF">H8D96_14040</name>
</gene>